<feature type="compositionally biased region" description="Polar residues" evidence="1">
    <location>
        <begin position="171"/>
        <end position="200"/>
    </location>
</feature>
<dbReference type="Proteomes" id="UP000789901">
    <property type="component" value="Unassembled WGS sequence"/>
</dbReference>
<name>A0ABN7VXQ2_GIGMA</name>
<evidence type="ECO:0000313" key="3">
    <source>
        <dbReference type="Proteomes" id="UP000789901"/>
    </source>
</evidence>
<feature type="non-terminal residue" evidence="2">
    <location>
        <position position="1"/>
    </location>
</feature>
<keyword evidence="3" id="KW-1185">Reference proteome</keyword>
<protein>
    <submittedName>
        <fullName evidence="2">9748_t:CDS:1</fullName>
    </submittedName>
</protein>
<reference evidence="2 3" key="1">
    <citation type="submission" date="2021-06" db="EMBL/GenBank/DDBJ databases">
        <authorList>
            <person name="Kallberg Y."/>
            <person name="Tangrot J."/>
            <person name="Rosling A."/>
        </authorList>
    </citation>
    <scope>NUCLEOTIDE SEQUENCE [LARGE SCALE GENOMIC DNA]</scope>
    <source>
        <strain evidence="2 3">120-4 pot B 10/14</strain>
    </source>
</reference>
<sequence>AISRAAIVAKKDNLGETLPRLEVHHLEKACPCFRFRGNSMPPFGNLYYDDEDVEFENLLSNQDRTGLINLLSGRPFSRSNHPPTYGRASMVIPNEDALLEDDTENLQTQDAQFLPDEQINKFSERVKHHPATDAQLEAEEEEIRRQEEEEIRKKRQAATQAALAKGLITPEQASANTESSTKSQDVTPYNLDSQVSSLNKPRNPHERLFTPDVNMEDYDDAAHQFQRSNCNQRSSDLLTRRHSRRSLMRDNEQKMEDYSPFSVSILRSDDYVMNQEDYSPTVGDEELVDPFEKLKNIVPAISGKFGFEYRKYMSYTPR</sequence>
<feature type="compositionally biased region" description="Basic and acidic residues" evidence="1">
    <location>
        <begin position="142"/>
        <end position="152"/>
    </location>
</feature>
<comment type="caution">
    <text evidence="2">The sequence shown here is derived from an EMBL/GenBank/DDBJ whole genome shotgun (WGS) entry which is preliminary data.</text>
</comment>
<dbReference type="EMBL" id="CAJVQB010025112">
    <property type="protein sequence ID" value="CAG8805620.1"/>
    <property type="molecule type" value="Genomic_DNA"/>
</dbReference>
<gene>
    <name evidence="2" type="ORF">GMARGA_LOCUS24134</name>
</gene>
<accession>A0ABN7VXQ2</accession>
<evidence type="ECO:0000313" key="2">
    <source>
        <dbReference type="EMBL" id="CAG8805620.1"/>
    </source>
</evidence>
<proteinExistence type="predicted"/>
<organism evidence="2 3">
    <name type="scientific">Gigaspora margarita</name>
    <dbReference type="NCBI Taxonomy" id="4874"/>
    <lineage>
        <taxon>Eukaryota</taxon>
        <taxon>Fungi</taxon>
        <taxon>Fungi incertae sedis</taxon>
        <taxon>Mucoromycota</taxon>
        <taxon>Glomeromycotina</taxon>
        <taxon>Glomeromycetes</taxon>
        <taxon>Diversisporales</taxon>
        <taxon>Gigasporaceae</taxon>
        <taxon>Gigaspora</taxon>
    </lineage>
</organism>
<evidence type="ECO:0000256" key="1">
    <source>
        <dbReference type="SAM" id="MobiDB-lite"/>
    </source>
</evidence>
<feature type="region of interest" description="Disordered" evidence="1">
    <location>
        <begin position="127"/>
        <end position="204"/>
    </location>
</feature>